<evidence type="ECO:0000259" key="1">
    <source>
        <dbReference type="Pfam" id="PF09860"/>
    </source>
</evidence>
<keyword evidence="3" id="KW-1185">Reference proteome</keyword>
<dbReference type="OrthoDB" id="6867569at2"/>
<dbReference type="InterPro" id="IPR018656">
    <property type="entry name" value="DUF2087"/>
</dbReference>
<gene>
    <name evidence="2" type="ORF">EYW49_19770</name>
</gene>
<dbReference type="Pfam" id="PF09860">
    <property type="entry name" value="DUF2087"/>
    <property type="match status" value="1"/>
</dbReference>
<evidence type="ECO:0000313" key="2">
    <source>
        <dbReference type="EMBL" id="TBW33717.1"/>
    </source>
</evidence>
<dbReference type="RefSeq" id="WP_131311356.1">
    <property type="nucleotide sequence ID" value="NZ_SJFN01000040.1"/>
</dbReference>
<dbReference type="EMBL" id="SJFN01000040">
    <property type="protein sequence ID" value="TBW33717.1"/>
    <property type="molecule type" value="Genomic_DNA"/>
</dbReference>
<accession>A0A4Q9VHM8</accession>
<name>A0A4Q9VHM8_9HYPH</name>
<proteinExistence type="predicted"/>
<feature type="domain" description="DUF2087" evidence="1">
    <location>
        <begin position="89"/>
        <end position="159"/>
    </location>
</feature>
<comment type="caution">
    <text evidence="2">The sequence shown here is derived from an EMBL/GenBank/DDBJ whole genome shotgun (WGS) entry which is preliminary data.</text>
</comment>
<dbReference type="AlphaFoldDB" id="A0A4Q9VHM8"/>
<organism evidence="2 3">
    <name type="scientific">Siculibacillus lacustris</name>
    <dbReference type="NCBI Taxonomy" id="1549641"/>
    <lineage>
        <taxon>Bacteria</taxon>
        <taxon>Pseudomonadati</taxon>
        <taxon>Pseudomonadota</taxon>
        <taxon>Alphaproteobacteria</taxon>
        <taxon>Hyphomicrobiales</taxon>
        <taxon>Ancalomicrobiaceae</taxon>
        <taxon>Siculibacillus</taxon>
    </lineage>
</organism>
<evidence type="ECO:0000313" key="3">
    <source>
        <dbReference type="Proteomes" id="UP000292781"/>
    </source>
</evidence>
<sequence>MSRSPLPFAANDIAGLARALERQLGAHDGPPGHVEMLNMLARAGGFANYQHFRAQAEALDRLATPTPPAPPIDTARLTRIAGYFDGEGKLMRWPGKANHRVDCLWVMWSRLPARLVMHEREINRRLRDEHRFGDHALLRRELVDGGLMWRTLDGTEYRRIESPPPPEALALIRLLARRAAPQGPSPTQGEEASR</sequence>
<dbReference type="Proteomes" id="UP000292781">
    <property type="component" value="Unassembled WGS sequence"/>
</dbReference>
<reference evidence="2 3" key="1">
    <citation type="submission" date="2019-02" db="EMBL/GenBank/DDBJ databases">
        <title>Siculibacillus lacustris gen. nov., sp. nov., a new rosette-forming bacterium isolated from a freshwater crater lake (Lake St. Ana, Romania).</title>
        <authorList>
            <person name="Felfoldi T."/>
            <person name="Marton Z."/>
            <person name="Szabo A."/>
            <person name="Mentes A."/>
            <person name="Boka K."/>
            <person name="Marialigeti K."/>
            <person name="Mathe I."/>
            <person name="Koncz M."/>
            <person name="Schumann P."/>
            <person name="Toth E."/>
        </authorList>
    </citation>
    <scope>NUCLEOTIDE SEQUENCE [LARGE SCALE GENOMIC DNA]</scope>
    <source>
        <strain evidence="2 3">SA-279</strain>
    </source>
</reference>
<protein>
    <submittedName>
        <fullName evidence="2">DUF2087 domain-containing protein</fullName>
    </submittedName>
</protein>